<protein>
    <submittedName>
        <fullName evidence="1">Uncharacterized protein</fullName>
    </submittedName>
</protein>
<accession>A0ACC0KJA9</accession>
<dbReference type="Proteomes" id="UP001064048">
    <property type="component" value="Chromosome 6"/>
</dbReference>
<comment type="caution">
    <text evidence="1">The sequence shown here is derived from an EMBL/GenBank/DDBJ whole genome shotgun (WGS) entry which is preliminary data.</text>
</comment>
<dbReference type="EMBL" id="CM046106">
    <property type="protein sequence ID" value="KAI8436350.1"/>
    <property type="molecule type" value="Genomic_DNA"/>
</dbReference>
<proteinExistence type="predicted"/>
<evidence type="ECO:0000313" key="2">
    <source>
        <dbReference type="Proteomes" id="UP001064048"/>
    </source>
</evidence>
<name>A0ACC0KJA9_CHOFU</name>
<reference evidence="1 2" key="1">
    <citation type="journal article" date="2022" name="Genome Biol. Evol.">
        <title>The Spruce Budworm Genome: Reconstructing the Evolutionary History of Antifreeze Proteins.</title>
        <authorList>
            <person name="Beliveau C."/>
            <person name="Gagne P."/>
            <person name="Picq S."/>
            <person name="Vernygora O."/>
            <person name="Keeling C.I."/>
            <person name="Pinkney K."/>
            <person name="Doucet D."/>
            <person name="Wen F."/>
            <person name="Johnston J.S."/>
            <person name="Maaroufi H."/>
            <person name="Boyle B."/>
            <person name="Laroche J."/>
            <person name="Dewar K."/>
            <person name="Juretic N."/>
            <person name="Blackburn G."/>
            <person name="Nisole A."/>
            <person name="Brunet B."/>
            <person name="Brandao M."/>
            <person name="Lumley L."/>
            <person name="Duan J."/>
            <person name="Quan G."/>
            <person name="Lucarotti C.J."/>
            <person name="Roe A.D."/>
            <person name="Sperling F.A.H."/>
            <person name="Levesque R.C."/>
            <person name="Cusson M."/>
        </authorList>
    </citation>
    <scope>NUCLEOTIDE SEQUENCE [LARGE SCALE GENOMIC DNA]</scope>
    <source>
        <strain evidence="1">Glfc:IPQL:Cfum</strain>
    </source>
</reference>
<keyword evidence="2" id="KW-1185">Reference proteome</keyword>
<organism evidence="1 2">
    <name type="scientific">Choristoneura fumiferana</name>
    <name type="common">Spruce budworm moth</name>
    <name type="synonym">Archips fumiferana</name>
    <dbReference type="NCBI Taxonomy" id="7141"/>
    <lineage>
        <taxon>Eukaryota</taxon>
        <taxon>Metazoa</taxon>
        <taxon>Ecdysozoa</taxon>
        <taxon>Arthropoda</taxon>
        <taxon>Hexapoda</taxon>
        <taxon>Insecta</taxon>
        <taxon>Pterygota</taxon>
        <taxon>Neoptera</taxon>
        <taxon>Endopterygota</taxon>
        <taxon>Lepidoptera</taxon>
        <taxon>Glossata</taxon>
        <taxon>Ditrysia</taxon>
        <taxon>Tortricoidea</taxon>
        <taxon>Tortricidae</taxon>
        <taxon>Tortricinae</taxon>
        <taxon>Choristoneura</taxon>
    </lineage>
</organism>
<gene>
    <name evidence="1" type="ORF">MSG28_004384</name>
</gene>
<sequence>MHTVIFQESFILSTLKKPFTRSLSLNTSSFNKHTQPTQKLKSWREIPGPSSLPVIGPFLNFLPGGVLSGYKGIQLFEQVHKLYGPIARIDGIFGNYDTIWLSDPDAVAHILRGENTMPVRPTVPSFEYYHKKHKKTYVPNQITGLGTDHGETWKVFRSKVNHIFLQPKAIKLYKNVLAEVADDMIKRMKSIRDENFMIKENFDVEAKLWALESLGLITFGTRLNCLDPNLPENSDVKKLVQNISDFFAIAAKVDYGPSPWRYFSTKNFRKAMKIYEEYERLTSSFVDNAIKNIIESNQNDNDALDTEKPILEKLLETDAQVARIMASEMLLGGADTVSITVLATLYLLAKNPEQQRKLRKEVLTQQDRRSYLRACIKESMRMMPAGSASHRLTTKEYHLLGYKIPKDVMMFYVWIGALLTVLVLYTRQLYGRFSKAGVRHLRPIPLLGTAGKVVLGIQHVIDATNDVYTTFLEDKTRMEGHAIHIESGFYELQDEAHAAFNGGSRRPDD</sequence>
<evidence type="ECO:0000313" key="1">
    <source>
        <dbReference type="EMBL" id="KAI8436350.1"/>
    </source>
</evidence>